<sequence length="73" mass="8249">MHARQQKSAECRATATARALRDASMRFDSVHFSMSTVSARPARVRNARIRLLYVSNPARAAMAGSIDFEIRRR</sequence>
<reference evidence="1" key="1">
    <citation type="submission" date="2009-05" db="EMBL/GenBank/DDBJ databases">
        <authorList>
            <person name="Harkins D.M."/>
            <person name="DeShazer D."/>
            <person name="Woods D.E."/>
            <person name="Brinkac L.M."/>
            <person name="Brown K.A."/>
            <person name="Hung G.C."/>
            <person name="Tuanyok A."/>
            <person name="Zhang B."/>
            <person name="Nierman W.C."/>
        </authorList>
    </citation>
    <scope>NUCLEOTIDE SEQUENCE [LARGE SCALE GENOMIC DNA]</scope>
    <source>
        <strain evidence="1">1710a</strain>
    </source>
</reference>
<dbReference type="HOGENOM" id="CLU_2697513_0_0_4"/>
<dbReference type="AlphaFoldDB" id="A0A0E1W3T8"/>
<evidence type="ECO:0000313" key="1">
    <source>
        <dbReference type="EMBL" id="EET07084.1"/>
    </source>
</evidence>
<organism evidence="1">
    <name type="scientific">Burkholderia pseudomallei 1710a</name>
    <dbReference type="NCBI Taxonomy" id="320371"/>
    <lineage>
        <taxon>Bacteria</taxon>
        <taxon>Pseudomonadati</taxon>
        <taxon>Pseudomonadota</taxon>
        <taxon>Betaproteobacteria</taxon>
        <taxon>Burkholderiales</taxon>
        <taxon>Burkholderiaceae</taxon>
        <taxon>Burkholderia</taxon>
        <taxon>pseudomallei group</taxon>
    </lineage>
</organism>
<protein>
    <submittedName>
        <fullName evidence="1">Uncharacterized protein</fullName>
    </submittedName>
</protein>
<name>A0A0E1W3T8_BURPE</name>
<proteinExistence type="predicted"/>
<dbReference type="Proteomes" id="UP000001812">
    <property type="component" value="Chromosome I"/>
</dbReference>
<accession>A0A0E1W3T8</accession>
<dbReference type="EMBL" id="CM000832">
    <property type="protein sequence ID" value="EET07084.1"/>
    <property type="molecule type" value="Genomic_DNA"/>
</dbReference>
<gene>
    <name evidence="1" type="ORF">BURPS1710A_0150</name>
</gene>